<feature type="binding site" evidence="2">
    <location>
        <position position="190"/>
    </location>
    <ligand>
        <name>Mg(2+)</name>
        <dbReference type="ChEBI" id="CHEBI:18420"/>
        <label>3</label>
    </ligand>
</feature>
<protein>
    <recommendedName>
        <fullName evidence="2">Thiamine-monophosphate kinase</fullName>
        <shortName evidence="2">TMP kinase</shortName>
        <shortName evidence="2">Thiamine-phosphate kinase</shortName>
        <ecNumber evidence="2">2.7.4.16</ecNumber>
    </recommendedName>
</protein>
<keyword evidence="2 4" id="KW-0418">Kinase</keyword>
<feature type="domain" description="PurM-like N-terminal" evidence="3">
    <location>
        <begin position="17"/>
        <end position="122"/>
    </location>
</feature>
<dbReference type="OrthoDB" id="9802811at2"/>
<keyword evidence="2" id="KW-0460">Magnesium</keyword>
<feature type="binding site" evidence="2">
    <location>
        <position position="19"/>
    </location>
    <ligand>
        <name>Mg(2+)</name>
        <dbReference type="ChEBI" id="CHEBI:18420"/>
        <label>4</label>
    </ligand>
</feature>
<dbReference type="Pfam" id="PF00586">
    <property type="entry name" value="AIRS"/>
    <property type="match status" value="1"/>
</dbReference>
<dbReference type="Gene3D" id="3.30.1330.10">
    <property type="entry name" value="PurM-like, N-terminal domain"/>
    <property type="match status" value="1"/>
</dbReference>
<comment type="miscellaneous">
    <text evidence="2">Reaction mechanism of ThiL seems to utilize a direct, inline transfer of the gamma-phosphate of ATP to TMP rather than a phosphorylated enzyme intermediate.</text>
</comment>
<feature type="binding site" evidence="2">
    <location>
        <position position="192"/>
    </location>
    <ligand>
        <name>ATP</name>
        <dbReference type="ChEBI" id="CHEBI:30616"/>
    </ligand>
</feature>
<feature type="binding site" evidence="2">
    <location>
        <position position="38"/>
    </location>
    <ligand>
        <name>substrate</name>
    </ligand>
</feature>
<comment type="catalytic activity">
    <reaction evidence="2">
        <text>thiamine phosphate + ATP = thiamine diphosphate + ADP</text>
        <dbReference type="Rhea" id="RHEA:15913"/>
        <dbReference type="ChEBI" id="CHEBI:30616"/>
        <dbReference type="ChEBI" id="CHEBI:37575"/>
        <dbReference type="ChEBI" id="CHEBI:58937"/>
        <dbReference type="ChEBI" id="CHEBI:456216"/>
        <dbReference type="EC" id="2.7.4.16"/>
    </reaction>
</comment>
<dbReference type="eggNOG" id="COG0611">
    <property type="taxonomic scope" value="Bacteria"/>
</dbReference>
<keyword evidence="2" id="KW-0067">ATP-binding</keyword>
<dbReference type="RefSeq" id="WP_011372661.1">
    <property type="nucleotide sequence ID" value="NC_007575.1"/>
</dbReference>
<dbReference type="PANTHER" id="PTHR30270:SF0">
    <property type="entry name" value="THIAMINE-MONOPHOSPHATE KINASE"/>
    <property type="match status" value="1"/>
</dbReference>
<dbReference type="AlphaFoldDB" id="Q30RS2"/>
<feature type="binding site" evidence="2">
    <location>
        <position position="193"/>
    </location>
    <ligand>
        <name>Mg(2+)</name>
        <dbReference type="ChEBI" id="CHEBI:18420"/>
        <label>5</label>
    </ligand>
</feature>
<feature type="binding site" evidence="2">
    <location>
        <position position="60"/>
    </location>
    <ligand>
        <name>Mg(2+)</name>
        <dbReference type="ChEBI" id="CHEBI:18420"/>
        <label>3</label>
    </ligand>
</feature>
<feature type="binding site" evidence="2">
    <location>
        <position position="31"/>
    </location>
    <ligand>
        <name>Mg(2+)</name>
        <dbReference type="ChEBI" id="CHEBI:18420"/>
        <label>1</label>
    </ligand>
</feature>
<proteinExistence type="inferred from homology"/>
<keyword evidence="2" id="KW-0479">Metal-binding</keyword>
<evidence type="ECO:0000313" key="4">
    <source>
        <dbReference type="EMBL" id="ABB44309.1"/>
    </source>
</evidence>
<evidence type="ECO:0000256" key="1">
    <source>
        <dbReference type="ARBA" id="ARBA00022977"/>
    </source>
</evidence>
<dbReference type="GO" id="GO:0000287">
    <property type="term" value="F:magnesium ion binding"/>
    <property type="evidence" value="ECO:0007669"/>
    <property type="project" value="UniProtKB-UniRule"/>
</dbReference>
<dbReference type="InterPro" id="IPR036921">
    <property type="entry name" value="PurM-like_N_sf"/>
</dbReference>
<dbReference type="GO" id="GO:0009228">
    <property type="term" value="P:thiamine biosynthetic process"/>
    <property type="evidence" value="ECO:0007669"/>
    <property type="project" value="UniProtKB-KW"/>
</dbReference>
<dbReference type="NCBIfam" id="NF004354">
    <property type="entry name" value="PRK05731.2-3"/>
    <property type="match status" value="1"/>
</dbReference>
<dbReference type="Proteomes" id="UP000002714">
    <property type="component" value="Chromosome"/>
</dbReference>
<feature type="binding site" evidence="2">
    <location>
        <position position="60"/>
    </location>
    <ligand>
        <name>Mg(2+)</name>
        <dbReference type="ChEBI" id="CHEBI:18420"/>
        <label>2</label>
    </ligand>
</feature>
<dbReference type="CDD" id="cd02194">
    <property type="entry name" value="ThiL"/>
    <property type="match status" value="1"/>
</dbReference>
<evidence type="ECO:0000313" key="5">
    <source>
        <dbReference type="Proteomes" id="UP000002714"/>
    </source>
</evidence>
<gene>
    <name evidence="2" type="primary">thiL</name>
    <name evidence="4" type="ordered locus">Suden_1031</name>
</gene>
<dbReference type="GO" id="GO:0005524">
    <property type="term" value="F:ATP binding"/>
    <property type="evidence" value="ECO:0007669"/>
    <property type="project" value="UniProtKB-UniRule"/>
</dbReference>
<dbReference type="EMBL" id="CP000153">
    <property type="protein sequence ID" value="ABB44309.1"/>
    <property type="molecule type" value="Genomic_DNA"/>
</dbReference>
<reference evidence="4 5" key="1">
    <citation type="journal article" date="2008" name="Appl. Environ. Microbiol.">
        <title>Genome of the epsilonproteobacterial chemolithoautotroph Sulfurimonas denitrificans.</title>
        <authorList>
            <person name="Sievert S.M."/>
            <person name="Scott K.M."/>
            <person name="Klotz M.G."/>
            <person name="Chain P.S.G."/>
            <person name="Hauser L.J."/>
            <person name="Hemp J."/>
            <person name="Huegler M."/>
            <person name="Land M."/>
            <person name="Lapidus A."/>
            <person name="Larimer F.W."/>
            <person name="Lucas S."/>
            <person name="Malfatti S.A."/>
            <person name="Meyer F."/>
            <person name="Paulsen I.T."/>
            <person name="Ren Q."/>
            <person name="Simon J."/>
            <person name="Bailey K."/>
            <person name="Diaz E."/>
            <person name="Fitzpatrick K.A."/>
            <person name="Glover B."/>
            <person name="Gwatney N."/>
            <person name="Korajkic A."/>
            <person name="Long A."/>
            <person name="Mobberley J.M."/>
            <person name="Pantry S.N."/>
            <person name="Pazder G."/>
            <person name="Peterson S."/>
            <person name="Quintanilla J.D."/>
            <person name="Sprinkle R."/>
            <person name="Stephens J."/>
            <person name="Thomas P."/>
            <person name="Vaughn R."/>
            <person name="Weber M.J."/>
            <person name="Wooten L.L."/>
        </authorList>
    </citation>
    <scope>NUCLEOTIDE SEQUENCE [LARGE SCALE GENOMIC DNA]</scope>
    <source>
        <strain evidence="5">ATCC 33889 / DSM 1251</strain>
    </source>
</reference>
<dbReference type="UniPathway" id="UPA00060">
    <property type="reaction ID" value="UER00142"/>
</dbReference>
<feature type="binding site" evidence="2">
    <location>
        <begin position="107"/>
        <end position="108"/>
    </location>
    <ligand>
        <name>ATP</name>
        <dbReference type="ChEBI" id="CHEBI:30616"/>
    </ligand>
</feature>
<dbReference type="EC" id="2.7.4.16" evidence="2"/>
<feature type="binding site" evidence="2">
    <location>
        <position position="19"/>
    </location>
    <ligand>
        <name>Mg(2+)</name>
        <dbReference type="ChEBI" id="CHEBI:18420"/>
        <label>3</label>
    </ligand>
</feature>
<dbReference type="KEGG" id="tdn:Suden_1031"/>
<dbReference type="HAMAP" id="MF_02128">
    <property type="entry name" value="TMP_kinase"/>
    <property type="match status" value="1"/>
</dbReference>
<dbReference type="InterPro" id="IPR016188">
    <property type="entry name" value="PurM-like_N"/>
</dbReference>
<keyword evidence="5" id="KW-1185">Reference proteome</keyword>
<dbReference type="HOGENOM" id="CLU_046964_1_2_7"/>
<dbReference type="InterPro" id="IPR036676">
    <property type="entry name" value="PurM-like_C_sf"/>
</dbReference>
<dbReference type="Gene3D" id="3.90.650.10">
    <property type="entry name" value="PurM-like C-terminal domain"/>
    <property type="match status" value="1"/>
</dbReference>
<sequence>MNLENYFISQFKSANIGDDGAFIDGMVYSKDAFFENIHFKTSWMSHYQIGYKSIMVNISDAVAMNATPKYALLSVAMPKDITKSQMRDLAKGFQDACAKYGVDIIGGDTISNIKLDITVTIVSKSNKPLMRKGLKRGDLIAYSGTLGKSAKELKKLMNLGKIHKNSKFVNIFLRDKFIYNNRRFLRVGMDISDGIFSDLQKLSLASGVGFRFYKKIQKRVGCSGEEYEMLFGFDRRFKKTLLRRAKLTKTPINIIAECVRKAYTNRCKSHHFNKN</sequence>
<comment type="caution">
    <text evidence="2">Lacks conserved residue(s) required for the propagation of feature annotation.</text>
</comment>
<dbReference type="STRING" id="326298.Suden_1031"/>
<name>Q30RS2_SULDN</name>
<feature type="binding site" evidence="2">
    <location>
        <position position="29"/>
    </location>
    <ligand>
        <name>Mg(2+)</name>
        <dbReference type="ChEBI" id="CHEBI:18420"/>
        <label>4</label>
    </ligand>
</feature>
<organism evidence="4 5">
    <name type="scientific">Sulfurimonas denitrificans (strain ATCC 33889 / DSM 1251)</name>
    <name type="common">Thiomicrospira denitrificans (strain ATCC 33889 / DSM 1251)</name>
    <dbReference type="NCBI Taxonomy" id="326298"/>
    <lineage>
        <taxon>Bacteria</taxon>
        <taxon>Pseudomonadati</taxon>
        <taxon>Campylobacterota</taxon>
        <taxon>Epsilonproteobacteria</taxon>
        <taxon>Campylobacterales</taxon>
        <taxon>Sulfurimonadaceae</taxon>
        <taxon>Sulfurimonas</taxon>
    </lineage>
</organism>
<feature type="binding site" evidence="2">
    <location>
        <position position="131"/>
    </location>
    <ligand>
        <name>ATP</name>
        <dbReference type="ChEBI" id="CHEBI:30616"/>
    </ligand>
</feature>
<keyword evidence="2 4" id="KW-0808">Transferase</keyword>
<feature type="binding site" evidence="2">
    <location>
        <position position="108"/>
    </location>
    <ligand>
        <name>Mg(2+)</name>
        <dbReference type="ChEBI" id="CHEBI:18420"/>
        <label>1</label>
    </ligand>
</feature>
<feature type="binding site" evidence="2">
    <location>
        <position position="60"/>
    </location>
    <ligand>
        <name>Mg(2+)</name>
        <dbReference type="ChEBI" id="CHEBI:18420"/>
        <label>4</label>
    </ligand>
</feature>
<keyword evidence="1 2" id="KW-0784">Thiamine biosynthesis</keyword>
<accession>Q30RS2</accession>
<comment type="pathway">
    <text evidence="2">Cofactor biosynthesis; thiamine diphosphate biosynthesis; thiamine diphosphate from thiamine phosphate: step 1/1.</text>
</comment>
<comment type="similarity">
    <text evidence="2">Belongs to the thiamine-monophosphate kinase family.</text>
</comment>
<evidence type="ECO:0000259" key="3">
    <source>
        <dbReference type="Pfam" id="PF00586"/>
    </source>
</evidence>
<dbReference type="GO" id="GO:0009229">
    <property type="term" value="P:thiamine diphosphate biosynthetic process"/>
    <property type="evidence" value="ECO:0007669"/>
    <property type="project" value="UniProtKB-UniRule"/>
</dbReference>
<dbReference type="GO" id="GO:0009030">
    <property type="term" value="F:thiamine-phosphate kinase activity"/>
    <property type="evidence" value="ECO:0007669"/>
    <property type="project" value="UniProtKB-UniRule"/>
</dbReference>
<evidence type="ECO:0000256" key="2">
    <source>
        <dbReference type="HAMAP-Rule" id="MF_02128"/>
    </source>
</evidence>
<dbReference type="SUPFAM" id="SSF55326">
    <property type="entry name" value="PurM N-terminal domain-like"/>
    <property type="match status" value="1"/>
</dbReference>
<dbReference type="InterPro" id="IPR006283">
    <property type="entry name" value="ThiL-like"/>
</dbReference>
<feature type="binding site" evidence="2">
    <location>
        <position position="31"/>
    </location>
    <ligand>
        <name>Mg(2+)</name>
        <dbReference type="ChEBI" id="CHEBI:18420"/>
        <label>2</label>
    </ligand>
</feature>
<dbReference type="PANTHER" id="PTHR30270">
    <property type="entry name" value="THIAMINE-MONOPHOSPHATE KINASE"/>
    <property type="match status" value="1"/>
</dbReference>
<comment type="function">
    <text evidence="2">Catalyzes the ATP-dependent phosphorylation of thiamine-monophosphate (TMP) to form thiamine-pyrophosphate (TPP), the active form of vitamin B1.</text>
</comment>
<dbReference type="SUPFAM" id="SSF56042">
    <property type="entry name" value="PurM C-terminal domain-like"/>
    <property type="match status" value="1"/>
</dbReference>
<keyword evidence="2" id="KW-0547">Nucleotide-binding</keyword>
<feature type="binding site" evidence="2">
    <location>
        <position position="225"/>
    </location>
    <ligand>
        <name>substrate</name>
    </ligand>
</feature>